<proteinExistence type="predicted"/>
<dbReference type="EMBL" id="DQ403483">
    <property type="protein sequence ID" value="ABD74996.1"/>
    <property type="molecule type" value="Genomic_DNA"/>
</dbReference>
<dbReference type="AlphaFoldDB" id="D1CT42"/>
<name>D1CT42_9HYPH</name>
<accession>D1CT42</accession>
<reference evidence="1" key="1">
    <citation type="submission" date="2006-02" db="EMBL/GenBank/DDBJ databases">
        <title>Sampling the accessory genome of the Sinorhizobium genus by suppressive subtractive hybridization.</title>
        <authorList>
            <person name="Moulin L."/>
            <person name="Ghazoui Z."/>
            <person name="Young P."/>
        </authorList>
    </citation>
    <scope>NUCLEOTIDE SEQUENCE</scope>
    <source>
        <strain evidence="1">LMG19227</strain>
    </source>
</reference>
<feature type="non-terminal residue" evidence="1">
    <location>
        <position position="38"/>
    </location>
</feature>
<protein>
    <submittedName>
        <fullName evidence="1">Uncharacterized protein</fullName>
    </submittedName>
</protein>
<organism evidence="1">
    <name type="scientific">Sinorhizobium kostiense</name>
    <dbReference type="NCBI Taxonomy" id="76747"/>
    <lineage>
        <taxon>Bacteria</taxon>
        <taxon>Pseudomonadati</taxon>
        <taxon>Pseudomonadota</taxon>
        <taxon>Alphaproteobacteria</taxon>
        <taxon>Hyphomicrobiales</taxon>
        <taxon>Rhizobiaceae</taxon>
        <taxon>Sinorhizobium/Ensifer group</taxon>
        <taxon>Sinorhizobium</taxon>
    </lineage>
</organism>
<evidence type="ECO:0000313" key="1">
    <source>
        <dbReference type="EMBL" id="ABD74996.1"/>
    </source>
</evidence>
<sequence>MYRKLLNSQCFEVVECAGALFAPNAVAVKHASTSCSGA</sequence>